<protein>
    <submittedName>
        <fullName evidence="6">FAD-dependent oxidoreductase</fullName>
    </submittedName>
</protein>
<dbReference type="EMBL" id="RJUF01000183">
    <property type="protein sequence ID" value="MCP9765475.1"/>
    <property type="molecule type" value="Genomic_DNA"/>
</dbReference>
<evidence type="ECO:0000256" key="2">
    <source>
        <dbReference type="ARBA" id="ARBA00022723"/>
    </source>
</evidence>
<keyword evidence="7" id="KW-1185">Reference proteome</keyword>
<evidence type="ECO:0000256" key="1">
    <source>
        <dbReference type="ARBA" id="ARBA00022485"/>
    </source>
</evidence>
<name>A0AAE3KXN8_9BACT</name>
<dbReference type="RefSeq" id="WP_255039169.1">
    <property type="nucleotide sequence ID" value="NZ_RJUF01000183.1"/>
</dbReference>
<dbReference type="InterPro" id="IPR039650">
    <property type="entry name" value="HdrA-like"/>
</dbReference>
<dbReference type="SUPFAM" id="SSF51905">
    <property type="entry name" value="FAD/NAD(P)-binding domain"/>
    <property type="match status" value="1"/>
</dbReference>
<gene>
    <name evidence="6" type="ORF">EGI31_21280</name>
</gene>
<sequence>MKKISVLWLSTLVLLFSSFTISPLIKVTVRSADVIIYGGTSAAITAAVHVKKMGKSVIVVSPDKHLGGLSAGGLGFTDTGNKEVIGGLSREFYQRLYQHYQSSDAWKWQKKEEYGNKGQGTPAIDGTNRTMWIFEPHAAEKVFEDFVKEHKIEVFRNEWLNRSAEGIKKTNGSIQSIKTLSGNIYKGKMFIDATYEGDLMALSGVSYHVGREANSVYGEKWNGVQAGIFHHGHHFKSKVSPYKISGDPKSGLLPEISSEKPGPNGSGDSKIQAYCFRLCLSNHPENRVPFPKPIGYDPARYELLARVFDAGWRETFDKFDAIPNRKTDTNNHGPFSTDYIGKNYDYPEASYERRQQIIKEHELYQKGLLYFLQNDPRVPADVHEQMQKWGLPKDEFTDNGNWPHQLYIREARRMVGDFVMTEADALGKTVVPKPIGMGSYTLDSHNIQRYVTEDGYVQNEGDIGVHPDKPYSIAYGSILPKESECNNLLVPVCVSSSHIAYGSIRMEPVFMILGQSAAAAAVLAIEQKTTPQRLSYADLEAILVKFGQRLRL</sequence>
<reference evidence="6 7" key="1">
    <citation type="submission" date="2018-11" db="EMBL/GenBank/DDBJ databases">
        <title>Novel bacteria species description.</title>
        <authorList>
            <person name="Han J.-H."/>
        </authorList>
    </citation>
    <scope>NUCLEOTIDE SEQUENCE [LARGE SCALE GENOMIC DNA]</scope>
    <source>
        <strain evidence="6 7">KCTC23259</strain>
    </source>
</reference>
<comment type="caution">
    <text evidence="6">The sequence shown here is derived from an EMBL/GenBank/DDBJ whole genome shotgun (WGS) entry which is preliminary data.</text>
</comment>
<accession>A0AAE3KXN8</accession>
<dbReference type="Pfam" id="PF12831">
    <property type="entry name" value="FAD_oxidored"/>
    <property type="match status" value="1"/>
</dbReference>
<dbReference type="PANTHER" id="PTHR43498">
    <property type="entry name" value="FERREDOXIN:COB-COM HETERODISULFIDE REDUCTASE SUBUNIT A"/>
    <property type="match status" value="1"/>
</dbReference>
<evidence type="ECO:0000313" key="7">
    <source>
        <dbReference type="Proteomes" id="UP001204144"/>
    </source>
</evidence>
<dbReference type="GO" id="GO:0016491">
    <property type="term" value="F:oxidoreductase activity"/>
    <property type="evidence" value="ECO:0007669"/>
    <property type="project" value="UniProtKB-KW"/>
</dbReference>
<dbReference type="PANTHER" id="PTHR43498:SF1">
    <property type="entry name" value="COB--COM HETERODISULFIDE REDUCTASE IRON-SULFUR SUBUNIT A"/>
    <property type="match status" value="1"/>
</dbReference>
<keyword evidence="1" id="KW-0004">4Fe-4S</keyword>
<dbReference type="Proteomes" id="UP001204144">
    <property type="component" value="Unassembled WGS sequence"/>
</dbReference>
<keyword evidence="3" id="KW-0560">Oxidoreductase</keyword>
<evidence type="ECO:0000313" key="6">
    <source>
        <dbReference type="EMBL" id="MCP9765475.1"/>
    </source>
</evidence>
<dbReference type="GO" id="GO:0046872">
    <property type="term" value="F:metal ion binding"/>
    <property type="evidence" value="ECO:0007669"/>
    <property type="project" value="UniProtKB-KW"/>
</dbReference>
<evidence type="ECO:0000256" key="5">
    <source>
        <dbReference type="ARBA" id="ARBA00023014"/>
    </source>
</evidence>
<evidence type="ECO:0000256" key="4">
    <source>
        <dbReference type="ARBA" id="ARBA00023004"/>
    </source>
</evidence>
<keyword evidence="5" id="KW-0411">Iron-sulfur</keyword>
<dbReference type="GO" id="GO:0051539">
    <property type="term" value="F:4 iron, 4 sulfur cluster binding"/>
    <property type="evidence" value="ECO:0007669"/>
    <property type="project" value="UniProtKB-KW"/>
</dbReference>
<evidence type="ECO:0000256" key="3">
    <source>
        <dbReference type="ARBA" id="ARBA00023002"/>
    </source>
</evidence>
<proteinExistence type="predicted"/>
<keyword evidence="2" id="KW-0479">Metal-binding</keyword>
<keyword evidence="4" id="KW-0408">Iron</keyword>
<dbReference type="InterPro" id="IPR036188">
    <property type="entry name" value="FAD/NAD-bd_sf"/>
</dbReference>
<organism evidence="6 7">
    <name type="scientific">Lacihabitans soyangensis</name>
    <dbReference type="NCBI Taxonomy" id="869394"/>
    <lineage>
        <taxon>Bacteria</taxon>
        <taxon>Pseudomonadati</taxon>
        <taxon>Bacteroidota</taxon>
        <taxon>Cytophagia</taxon>
        <taxon>Cytophagales</taxon>
        <taxon>Leadbetterellaceae</taxon>
        <taxon>Lacihabitans</taxon>
    </lineage>
</organism>
<dbReference type="AlphaFoldDB" id="A0AAE3KXN8"/>